<name>A0A8S1YKA8_9CILI</name>
<dbReference type="AlphaFoldDB" id="A0A8S1YKA8"/>
<protein>
    <submittedName>
        <fullName evidence="1">Uncharacterized protein</fullName>
    </submittedName>
</protein>
<gene>
    <name evidence="1" type="ORF">PPENT_87.1.T1640007</name>
</gene>
<dbReference type="OrthoDB" id="8954335at2759"/>
<comment type="caution">
    <text evidence="1">The sequence shown here is derived from an EMBL/GenBank/DDBJ whole genome shotgun (WGS) entry which is preliminary data.</text>
</comment>
<sequence length="209" mass="24713">MNQRIRNQTQSQKSDAIFETDIDSQLKQLGLRNSKYVSAVNGIGFQDFLTKISENIPQSVNEEYQETKKEVLKLQSIVFYMKIWVFFHYHQLYLTKRIFLFIELNIRTFQSQKFVLSSNLFHKIYCANTTRSTLRFSNVIVLLIDLLGPFREVNLEIVQEIVKQDRGLIIVLHNGIQLIMIIKKKQLKICRIGEVSWGSTQWQINHYYC</sequence>
<dbReference type="EMBL" id="CAJJDO010000164">
    <property type="protein sequence ID" value="CAD8211494.1"/>
    <property type="molecule type" value="Genomic_DNA"/>
</dbReference>
<accession>A0A8S1YKA8</accession>
<evidence type="ECO:0000313" key="2">
    <source>
        <dbReference type="Proteomes" id="UP000689195"/>
    </source>
</evidence>
<proteinExistence type="predicted"/>
<evidence type="ECO:0000313" key="1">
    <source>
        <dbReference type="EMBL" id="CAD8211494.1"/>
    </source>
</evidence>
<reference evidence="1" key="1">
    <citation type="submission" date="2021-01" db="EMBL/GenBank/DDBJ databases">
        <authorList>
            <consortium name="Genoscope - CEA"/>
            <person name="William W."/>
        </authorList>
    </citation>
    <scope>NUCLEOTIDE SEQUENCE</scope>
</reference>
<organism evidence="1 2">
    <name type="scientific">Paramecium pentaurelia</name>
    <dbReference type="NCBI Taxonomy" id="43138"/>
    <lineage>
        <taxon>Eukaryota</taxon>
        <taxon>Sar</taxon>
        <taxon>Alveolata</taxon>
        <taxon>Ciliophora</taxon>
        <taxon>Intramacronucleata</taxon>
        <taxon>Oligohymenophorea</taxon>
        <taxon>Peniculida</taxon>
        <taxon>Parameciidae</taxon>
        <taxon>Paramecium</taxon>
    </lineage>
</organism>
<dbReference type="Proteomes" id="UP000689195">
    <property type="component" value="Unassembled WGS sequence"/>
</dbReference>
<keyword evidence="2" id="KW-1185">Reference proteome</keyword>